<protein>
    <submittedName>
        <fullName evidence="2">Flavin-containing amine oxidasedehydrogenase</fullName>
    </submittedName>
</protein>
<evidence type="ECO:0000313" key="3">
    <source>
        <dbReference type="Proteomes" id="UP001321749"/>
    </source>
</evidence>
<dbReference type="GO" id="GO:0016491">
    <property type="term" value="F:oxidoreductase activity"/>
    <property type="evidence" value="ECO:0007669"/>
    <property type="project" value="TreeGrafter"/>
</dbReference>
<dbReference type="EMBL" id="MU864928">
    <property type="protein sequence ID" value="KAK4467221.1"/>
    <property type="molecule type" value="Genomic_DNA"/>
</dbReference>
<dbReference type="PANTHER" id="PTHR42923">
    <property type="entry name" value="PROTOPORPHYRINOGEN OXIDASE"/>
    <property type="match status" value="1"/>
</dbReference>
<dbReference type="Gene3D" id="3.50.50.60">
    <property type="entry name" value="FAD/NAD(P)-binding domain"/>
    <property type="match status" value="1"/>
</dbReference>
<dbReference type="SUPFAM" id="SSF51905">
    <property type="entry name" value="FAD/NAD(P)-binding domain"/>
    <property type="match status" value="1"/>
</dbReference>
<keyword evidence="3" id="KW-1185">Reference proteome</keyword>
<feature type="region of interest" description="Disordered" evidence="1">
    <location>
        <begin position="577"/>
        <end position="600"/>
    </location>
</feature>
<reference evidence="2" key="2">
    <citation type="submission" date="2023-06" db="EMBL/GenBank/DDBJ databases">
        <authorList>
            <consortium name="Lawrence Berkeley National Laboratory"/>
            <person name="Mondo S.J."/>
            <person name="Hensen N."/>
            <person name="Bonometti L."/>
            <person name="Westerberg I."/>
            <person name="Brannstrom I.O."/>
            <person name="Guillou S."/>
            <person name="Cros-Aarteil S."/>
            <person name="Calhoun S."/>
            <person name="Haridas S."/>
            <person name="Kuo A."/>
            <person name="Pangilinan J."/>
            <person name="Riley R."/>
            <person name="Labutti K."/>
            <person name="Andreopoulos B."/>
            <person name="Lipzen A."/>
            <person name="Chen C."/>
            <person name="Yanf M."/>
            <person name="Daum C."/>
            <person name="Ng V."/>
            <person name="Clum A."/>
            <person name="Steindorff A."/>
            <person name="Ohm R."/>
            <person name="Martin F."/>
            <person name="Silar P."/>
            <person name="Natvig D."/>
            <person name="Lalanne C."/>
            <person name="Gautier V."/>
            <person name="Ament-Velasquez S.L."/>
            <person name="Kruys A."/>
            <person name="Hutchinson M.I."/>
            <person name="Powell A.J."/>
            <person name="Barry K."/>
            <person name="Miller A.N."/>
            <person name="Grigoriev I.V."/>
            <person name="Debuchy R."/>
            <person name="Gladieux P."/>
            <person name="Thoren M.H."/>
            <person name="Johannesson H."/>
        </authorList>
    </citation>
    <scope>NUCLEOTIDE SEQUENCE</scope>
    <source>
        <strain evidence="2">PSN324</strain>
    </source>
</reference>
<dbReference type="PANTHER" id="PTHR42923:SF20">
    <property type="entry name" value="FLAVIN-CONTAINING AMINE OXIDASEDEHYDROGENASE"/>
    <property type="match status" value="1"/>
</dbReference>
<dbReference type="InterPro" id="IPR036188">
    <property type="entry name" value="FAD/NAD-bd_sf"/>
</dbReference>
<dbReference type="AlphaFoldDB" id="A0AAV9I608"/>
<dbReference type="Pfam" id="PF13450">
    <property type="entry name" value="NAD_binding_8"/>
    <property type="match status" value="1"/>
</dbReference>
<dbReference type="PROSITE" id="PS51257">
    <property type="entry name" value="PROKAR_LIPOPROTEIN"/>
    <property type="match status" value="1"/>
</dbReference>
<evidence type="ECO:0000313" key="2">
    <source>
        <dbReference type="EMBL" id="KAK4467221.1"/>
    </source>
</evidence>
<sequence>MPAARQLSLPVAMANPPKKRVLIVGAGAAGMSCAHHLAQHPDKFDVTLIEATNYCGGQAFSIPIDKEKHGASWLNQGVQGGSYIFHHTMTMFARQGYTANPVELQVSFGKGEQFWTNVYPTKLLERHQSEIRRFVKMLSIVRWFELFLALLPIKYLMKLFFFSYEFANTVALPMVALFLGTGNYTPDVPTIILERLCTSPTYGMWYPPDKESIASNLPPMIVFPNFSNFYEDWHQDLVRRGVKVRLSTELTQIVSRGKQGVVIKTVKRTPAADAHNPSSAWAPEDPSLKADALAKEETENYDEIVLCCLTDTSLRLLGKTSSFRERRVLSSAKFSNDLTITHNDASYIRKHYEPFFNPSQAVSSLSGRSQASRVNRAKAEGGFKPMYFIKPYPEDLTRLEMCFDCTNYQAQFPPGAPFESHVFQTIFLNKERDGNLWTDNEIDPAKIIRKDWWHQLCHSWTHYLFVVPWIWLLQGKRRVRFAGSWTMINAHEVAVMSGIAAAVDLGADYPEDLERESGWAVLCFRLYYLLVYGKWYRKKAKSDNKKKGLGAWESGLYGSVYRGPGVVEEERQMWKAEQRNGGVDGNKGKLVNGGLDEPRL</sequence>
<proteinExistence type="predicted"/>
<organism evidence="2 3">
    <name type="scientific">Cladorrhinum samala</name>
    <dbReference type="NCBI Taxonomy" id="585594"/>
    <lineage>
        <taxon>Eukaryota</taxon>
        <taxon>Fungi</taxon>
        <taxon>Dikarya</taxon>
        <taxon>Ascomycota</taxon>
        <taxon>Pezizomycotina</taxon>
        <taxon>Sordariomycetes</taxon>
        <taxon>Sordariomycetidae</taxon>
        <taxon>Sordariales</taxon>
        <taxon>Podosporaceae</taxon>
        <taxon>Cladorrhinum</taxon>
    </lineage>
</organism>
<evidence type="ECO:0000256" key="1">
    <source>
        <dbReference type="SAM" id="MobiDB-lite"/>
    </source>
</evidence>
<reference evidence="2" key="1">
    <citation type="journal article" date="2023" name="Mol. Phylogenet. Evol.">
        <title>Genome-scale phylogeny and comparative genomics of the fungal order Sordariales.</title>
        <authorList>
            <person name="Hensen N."/>
            <person name="Bonometti L."/>
            <person name="Westerberg I."/>
            <person name="Brannstrom I.O."/>
            <person name="Guillou S."/>
            <person name="Cros-Aarteil S."/>
            <person name="Calhoun S."/>
            <person name="Haridas S."/>
            <person name="Kuo A."/>
            <person name="Mondo S."/>
            <person name="Pangilinan J."/>
            <person name="Riley R."/>
            <person name="LaButti K."/>
            <person name="Andreopoulos B."/>
            <person name="Lipzen A."/>
            <person name="Chen C."/>
            <person name="Yan M."/>
            <person name="Daum C."/>
            <person name="Ng V."/>
            <person name="Clum A."/>
            <person name="Steindorff A."/>
            <person name="Ohm R.A."/>
            <person name="Martin F."/>
            <person name="Silar P."/>
            <person name="Natvig D.O."/>
            <person name="Lalanne C."/>
            <person name="Gautier V."/>
            <person name="Ament-Velasquez S.L."/>
            <person name="Kruys A."/>
            <person name="Hutchinson M.I."/>
            <person name="Powell A.J."/>
            <person name="Barry K."/>
            <person name="Miller A.N."/>
            <person name="Grigoriev I.V."/>
            <person name="Debuchy R."/>
            <person name="Gladieux P."/>
            <person name="Hiltunen Thoren M."/>
            <person name="Johannesson H."/>
        </authorList>
    </citation>
    <scope>NUCLEOTIDE SEQUENCE</scope>
    <source>
        <strain evidence="2">PSN324</strain>
    </source>
</reference>
<dbReference type="InterPro" id="IPR050464">
    <property type="entry name" value="Zeta_carotene_desat/Oxidored"/>
</dbReference>
<name>A0AAV9I608_9PEZI</name>
<dbReference type="Proteomes" id="UP001321749">
    <property type="component" value="Unassembled WGS sequence"/>
</dbReference>
<accession>A0AAV9I608</accession>
<gene>
    <name evidence="2" type="ORF">QBC42DRAFT_191792</name>
</gene>
<comment type="caution">
    <text evidence="2">The sequence shown here is derived from an EMBL/GenBank/DDBJ whole genome shotgun (WGS) entry which is preliminary data.</text>
</comment>